<evidence type="ECO:0000313" key="1">
    <source>
        <dbReference type="EMBL" id="GBM84956.1"/>
    </source>
</evidence>
<protein>
    <submittedName>
        <fullName evidence="1">Uncharacterized protein</fullName>
    </submittedName>
</protein>
<proteinExistence type="predicted"/>
<name>A0A4Y2J6Y6_ARAVE</name>
<comment type="caution">
    <text evidence="1">The sequence shown here is derived from an EMBL/GenBank/DDBJ whole genome shotgun (WGS) entry which is preliminary data.</text>
</comment>
<accession>A0A4Y2J6Y6</accession>
<organism evidence="1 2">
    <name type="scientific">Araneus ventricosus</name>
    <name type="common">Orbweaver spider</name>
    <name type="synonym">Epeira ventricosa</name>
    <dbReference type="NCBI Taxonomy" id="182803"/>
    <lineage>
        <taxon>Eukaryota</taxon>
        <taxon>Metazoa</taxon>
        <taxon>Ecdysozoa</taxon>
        <taxon>Arthropoda</taxon>
        <taxon>Chelicerata</taxon>
        <taxon>Arachnida</taxon>
        <taxon>Araneae</taxon>
        <taxon>Araneomorphae</taxon>
        <taxon>Entelegynae</taxon>
        <taxon>Araneoidea</taxon>
        <taxon>Araneidae</taxon>
        <taxon>Araneus</taxon>
    </lineage>
</organism>
<keyword evidence="2" id="KW-1185">Reference proteome</keyword>
<dbReference type="Proteomes" id="UP000499080">
    <property type="component" value="Unassembled WGS sequence"/>
</dbReference>
<dbReference type="EMBL" id="BGPR01003199">
    <property type="protein sequence ID" value="GBM84956.1"/>
    <property type="molecule type" value="Genomic_DNA"/>
</dbReference>
<evidence type="ECO:0000313" key="2">
    <source>
        <dbReference type="Proteomes" id="UP000499080"/>
    </source>
</evidence>
<reference evidence="1 2" key="1">
    <citation type="journal article" date="2019" name="Sci. Rep.">
        <title>Orb-weaving spider Araneus ventricosus genome elucidates the spidroin gene catalogue.</title>
        <authorList>
            <person name="Kono N."/>
            <person name="Nakamura H."/>
            <person name="Ohtoshi R."/>
            <person name="Moran D.A.P."/>
            <person name="Shinohara A."/>
            <person name="Yoshida Y."/>
            <person name="Fujiwara M."/>
            <person name="Mori M."/>
            <person name="Tomita M."/>
            <person name="Arakawa K."/>
        </authorList>
    </citation>
    <scope>NUCLEOTIDE SEQUENCE [LARGE SCALE GENOMIC DNA]</scope>
</reference>
<gene>
    <name evidence="1" type="ORF">AVEN_120222_1</name>
</gene>
<dbReference type="AlphaFoldDB" id="A0A4Y2J6Y6"/>
<sequence length="132" mass="14804">MFVLIDNVGDARMKAHYSYVCGIQEVDGGEYDITGLRITNSAKSKFVSVVNVQFAISESQLKAIFPDHILEVDFRKELFGFQVLFWSGATEFERCGLIVNVQPGKFNRSTPEHIINAKTGSELERSAVKGWI</sequence>